<organism evidence="1 2">
    <name type="scientific">Streptomyces polychromogenes</name>
    <dbReference type="NCBI Taxonomy" id="67342"/>
    <lineage>
        <taxon>Bacteria</taxon>
        <taxon>Bacillati</taxon>
        <taxon>Actinomycetota</taxon>
        <taxon>Actinomycetes</taxon>
        <taxon>Kitasatosporales</taxon>
        <taxon>Streptomycetaceae</taxon>
        <taxon>Streptomyces</taxon>
    </lineage>
</organism>
<dbReference type="Pfam" id="PF19944">
    <property type="entry name" value="DUF6406"/>
    <property type="match status" value="1"/>
</dbReference>
<protein>
    <submittedName>
        <fullName evidence="1">Uncharacterized protein</fullName>
    </submittedName>
</protein>
<comment type="caution">
    <text evidence="1">The sequence shown here is derived from an EMBL/GenBank/DDBJ whole genome shotgun (WGS) entry which is preliminary data.</text>
</comment>
<keyword evidence="2" id="KW-1185">Reference proteome</keyword>
<name>A0ABP3EZN1_9ACTN</name>
<reference evidence="2" key="1">
    <citation type="journal article" date="2019" name="Int. J. Syst. Evol. Microbiol.">
        <title>The Global Catalogue of Microorganisms (GCM) 10K type strain sequencing project: providing services to taxonomists for standard genome sequencing and annotation.</title>
        <authorList>
            <consortium name="The Broad Institute Genomics Platform"/>
            <consortium name="The Broad Institute Genome Sequencing Center for Infectious Disease"/>
            <person name="Wu L."/>
            <person name="Ma J."/>
        </authorList>
    </citation>
    <scope>NUCLEOTIDE SEQUENCE [LARGE SCALE GENOMIC DNA]</scope>
    <source>
        <strain evidence="2">JCM 4505</strain>
    </source>
</reference>
<evidence type="ECO:0000313" key="2">
    <source>
        <dbReference type="Proteomes" id="UP001501867"/>
    </source>
</evidence>
<evidence type="ECO:0000313" key="1">
    <source>
        <dbReference type="EMBL" id="GAA0281697.1"/>
    </source>
</evidence>
<sequence>MVGEIVLQHAAPWVRADATFVAVHVYAPDGGGVKVFLVVKADEEEEYELGIGGAFTVRGEMWSLDRVENQSSRDYLVFLRKVG</sequence>
<proteinExistence type="predicted"/>
<dbReference type="EMBL" id="BAAABV010000014">
    <property type="protein sequence ID" value="GAA0281697.1"/>
    <property type="molecule type" value="Genomic_DNA"/>
</dbReference>
<dbReference type="InterPro" id="IPR045642">
    <property type="entry name" value="DUF6406"/>
</dbReference>
<accession>A0ABP3EZN1</accession>
<dbReference type="Proteomes" id="UP001501867">
    <property type="component" value="Unassembled WGS sequence"/>
</dbReference>
<gene>
    <name evidence="1" type="ORF">GCM10010302_19360</name>
</gene>